<evidence type="ECO:0000256" key="5">
    <source>
        <dbReference type="SAM" id="SignalP"/>
    </source>
</evidence>
<dbReference type="Gene3D" id="3.50.50.60">
    <property type="entry name" value="FAD/NAD(P)-binding domain"/>
    <property type="match status" value="1"/>
</dbReference>
<evidence type="ECO:0000256" key="4">
    <source>
        <dbReference type="RuleBase" id="RU003968"/>
    </source>
</evidence>
<keyword evidence="4" id="KW-0285">Flavoprotein</keyword>
<evidence type="ECO:0000256" key="3">
    <source>
        <dbReference type="PIRSR" id="PIRSR000137-2"/>
    </source>
</evidence>
<name>A0AAE0J3T7_9PEZI</name>
<accession>A0AAE0J3T7</accession>
<dbReference type="SUPFAM" id="SSF54373">
    <property type="entry name" value="FAD-linked reductases, C-terminal domain"/>
    <property type="match status" value="1"/>
</dbReference>
<comment type="caution">
    <text evidence="8">The sequence shown here is derived from an EMBL/GenBank/DDBJ whole genome shotgun (WGS) entry which is preliminary data.</text>
</comment>
<dbReference type="InterPro" id="IPR000172">
    <property type="entry name" value="GMC_OxRdtase_N"/>
</dbReference>
<feature type="active site" description="Proton acceptor" evidence="2">
    <location>
        <position position="582"/>
    </location>
</feature>
<keyword evidence="3 4" id="KW-0274">FAD</keyword>
<dbReference type="Pfam" id="PF00732">
    <property type="entry name" value="GMC_oxred_N"/>
    <property type="match status" value="1"/>
</dbReference>
<dbReference type="GO" id="GO:0050660">
    <property type="term" value="F:flavin adenine dinucleotide binding"/>
    <property type="evidence" value="ECO:0007669"/>
    <property type="project" value="InterPro"/>
</dbReference>
<keyword evidence="5" id="KW-0732">Signal</keyword>
<feature type="binding site" evidence="3">
    <location>
        <begin position="119"/>
        <end position="122"/>
    </location>
    <ligand>
        <name>FAD</name>
        <dbReference type="ChEBI" id="CHEBI:57692"/>
    </ligand>
</feature>
<feature type="active site" description="Proton donor" evidence="2">
    <location>
        <position position="539"/>
    </location>
</feature>
<dbReference type="GO" id="GO:0044550">
    <property type="term" value="P:secondary metabolite biosynthetic process"/>
    <property type="evidence" value="ECO:0007669"/>
    <property type="project" value="TreeGrafter"/>
</dbReference>
<feature type="chain" id="PRO_5042277944" evidence="5">
    <location>
        <begin position="24"/>
        <end position="606"/>
    </location>
</feature>
<feature type="binding site" evidence="3">
    <location>
        <position position="111"/>
    </location>
    <ligand>
        <name>FAD</name>
        <dbReference type="ChEBI" id="CHEBI:57692"/>
    </ligand>
</feature>
<evidence type="ECO:0000256" key="2">
    <source>
        <dbReference type="PIRSR" id="PIRSR000137-1"/>
    </source>
</evidence>
<proteinExistence type="inferred from homology"/>
<dbReference type="Pfam" id="PF05199">
    <property type="entry name" value="GMC_oxred_C"/>
    <property type="match status" value="1"/>
</dbReference>
<reference evidence="8" key="2">
    <citation type="submission" date="2023-06" db="EMBL/GenBank/DDBJ databases">
        <authorList>
            <consortium name="Lawrence Berkeley National Laboratory"/>
            <person name="Haridas S."/>
            <person name="Hensen N."/>
            <person name="Bonometti L."/>
            <person name="Westerberg I."/>
            <person name="Brannstrom I.O."/>
            <person name="Guillou S."/>
            <person name="Cros-Aarteil S."/>
            <person name="Calhoun S."/>
            <person name="Kuo A."/>
            <person name="Mondo S."/>
            <person name="Pangilinan J."/>
            <person name="Riley R."/>
            <person name="Labutti K."/>
            <person name="Andreopoulos B."/>
            <person name="Lipzen A."/>
            <person name="Chen C."/>
            <person name="Yanf M."/>
            <person name="Daum C."/>
            <person name="Ng V."/>
            <person name="Clum A."/>
            <person name="Steindorff A."/>
            <person name="Ohm R."/>
            <person name="Martin F."/>
            <person name="Silar P."/>
            <person name="Natvig D."/>
            <person name="Lalanne C."/>
            <person name="Gautier V."/>
            <person name="Ament-Velasquez S.L."/>
            <person name="Kruys A."/>
            <person name="Hutchinson M.I."/>
            <person name="Powell A.J."/>
            <person name="Barry K."/>
            <person name="Miller A.N."/>
            <person name="Grigoriev I.V."/>
            <person name="Debuchy R."/>
            <person name="Gladieux P."/>
            <person name="Thoren M.H."/>
            <person name="Johannesson H."/>
        </authorList>
    </citation>
    <scope>NUCLEOTIDE SEQUENCE</scope>
    <source>
        <strain evidence="8">SMH4131-1</strain>
    </source>
</reference>
<dbReference type="GO" id="GO:0016614">
    <property type="term" value="F:oxidoreductase activity, acting on CH-OH group of donors"/>
    <property type="evidence" value="ECO:0007669"/>
    <property type="project" value="InterPro"/>
</dbReference>
<dbReference type="PROSITE" id="PS00624">
    <property type="entry name" value="GMC_OXRED_2"/>
    <property type="match status" value="1"/>
</dbReference>
<sequence>MMFHTSFVRSLLGLVVLAATVLGKEPCAQVFDYIIVGGGTGGNALATRLSQGLPGSKILVIEAGPAAPDELGINVPGRKGSTLTGKYDWNFPTVAQPQLGGRVLRVARGKVLGGSSALNLLVWDRAAKAEYDAWEKVGNPGWNFASMMAAMTRTENYTGGPVGSGSHGPVHAVVNPLVPVHEQAFVPTVAGAFGIPENKDSIRGVPIGVMLQPKSIDPTNWNRSYSANTYLPKAGANLQVLTDTQVARVNFAKRGPLFHATGVTLANGSVVSARREVVLAAGSIQTPTLLELSGIGQTAVLGAANITQLVNLPGVGESYQDHLRVQVSFQLKDNYSSIDVLKYNTTAVTVELNKWLAGDVSLYDDVAGGILFANWAQLLGADGAGALATLAHDTAAGLGWDDVGTRKKLKQLADPTIPQVEIIFSDGYTGVKGYPAVGTPLRGKNFFTLIAGLMHPLSRGSVHINATDPRGNPVIDPRFLNNEYDVQGLVGIAQFCRRIAHAEPLRSVWMGEYEPGAEAVQTEAEWRAYVLNSVLSIYHPMGTAAMLPRADGGVVDARLKVHGTANLRVVDASVIPVQISAHIQTAVYGIAERAAEIMIAAAASPA</sequence>
<evidence type="ECO:0000259" key="6">
    <source>
        <dbReference type="PROSITE" id="PS00623"/>
    </source>
</evidence>
<dbReference type="InterPro" id="IPR012132">
    <property type="entry name" value="GMC_OxRdtase"/>
</dbReference>
<keyword evidence="9" id="KW-1185">Reference proteome</keyword>
<dbReference type="PANTHER" id="PTHR11552">
    <property type="entry name" value="GLUCOSE-METHANOL-CHOLINE GMC OXIDOREDUCTASE"/>
    <property type="match status" value="1"/>
</dbReference>
<reference evidence="8" key="1">
    <citation type="journal article" date="2023" name="Mol. Phylogenet. Evol.">
        <title>Genome-scale phylogeny and comparative genomics of the fungal order Sordariales.</title>
        <authorList>
            <person name="Hensen N."/>
            <person name="Bonometti L."/>
            <person name="Westerberg I."/>
            <person name="Brannstrom I.O."/>
            <person name="Guillou S."/>
            <person name="Cros-Aarteil S."/>
            <person name="Calhoun S."/>
            <person name="Haridas S."/>
            <person name="Kuo A."/>
            <person name="Mondo S."/>
            <person name="Pangilinan J."/>
            <person name="Riley R."/>
            <person name="LaButti K."/>
            <person name="Andreopoulos B."/>
            <person name="Lipzen A."/>
            <person name="Chen C."/>
            <person name="Yan M."/>
            <person name="Daum C."/>
            <person name="Ng V."/>
            <person name="Clum A."/>
            <person name="Steindorff A."/>
            <person name="Ohm R.A."/>
            <person name="Martin F."/>
            <person name="Silar P."/>
            <person name="Natvig D.O."/>
            <person name="Lalanne C."/>
            <person name="Gautier V."/>
            <person name="Ament-Velasquez S.L."/>
            <person name="Kruys A."/>
            <person name="Hutchinson M.I."/>
            <person name="Powell A.J."/>
            <person name="Barry K."/>
            <person name="Miller A.N."/>
            <person name="Grigoriev I.V."/>
            <person name="Debuchy R."/>
            <person name="Gladieux P."/>
            <person name="Hiltunen Thoren M."/>
            <person name="Johannesson H."/>
        </authorList>
    </citation>
    <scope>NUCLEOTIDE SEQUENCE</scope>
    <source>
        <strain evidence="8">SMH4131-1</strain>
    </source>
</reference>
<dbReference type="InterPro" id="IPR007867">
    <property type="entry name" value="GMC_OxRtase_C"/>
</dbReference>
<dbReference type="EMBL" id="JAUEPO010000001">
    <property type="protein sequence ID" value="KAK3336353.1"/>
    <property type="molecule type" value="Genomic_DNA"/>
</dbReference>
<evidence type="ECO:0000313" key="9">
    <source>
        <dbReference type="Proteomes" id="UP001286456"/>
    </source>
</evidence>
<feature type="binding site" evidence="3">
    <location>
        <position position="246"/>
    </location>
    <ligand>
        <name>FAD</name>
        <dbReference type="ChEBI" id="CHEBI:57692"/>
    </ligand>
</feature>
<organism evidence="8 9">
    <name type="scientific">Cercophora scortea</name>
    <dbReference type="NCBI Taxonomy" id="314031"/>
    <lineage>
        <taxon>Eukaryota</taxon>
        <taxon>Fungi</taxon>
        <taxon>Dikarya</taxon>
        <taxon>Ascomycota</taxon>
        <taxon>Pezizomycotina</taxon>
        <taxon>Sordariomycetes</taxon>
        <taxon>Sordariomycetidae</taxon>
        <taxon>Sordariales</taxon>
        <taxon>Lasiosphaeriaceae</taxon>
        <taxon>Cercophora</taxon>
    </lineage>
</organism>
<feature type="domain" description="Glucose-methanol-choline oxidoreductase N-terminal" evidence="6">
    <location>
        <begin position="109"/>
        <end position="132"/>
    </location>
</feature>
<dbReference type="PIRSF" id="PIRSF000137">
    <property type="entry name" value="Alcohol_oxidase"/>
    <property type="match status" value="1"/>
</dbReference>
<dbReference type="PROSITE" id="PS00623">
    <property type="entry name" value="GMC_OXRED_1"/>
    <property type="match status" value="1"/>
</dbReference>
<evidence type="ECO:0000256" key="1">
    <source>
        <dbReference type="ARBA" id="ARBA00010790"/>
    </source>
</evidence>
<dbReference type="PANTHER" id="PTHR11552:SF115">
    <property type="entry name" value="DEHYDROGENASE XPTC-RELATED"/>
    <property type="match status" value="1"/>
</dbReference>
<dbReference type="Gene3D" id="3.30.560.10">
    <property type="entry name" value="Glucose Oxidase, domain 3"/>
    <property type="match status" value="1"/>
</dbReference>
<dbReference type="Proteomes" id="UP001286456">
    <property type="component" value="Unassembled WGS sequence"/>
</dbReference>
<comment type="cofactor">
    <cofactor evidence="3">
        <name>FAD</name>
        <dbReference type="ChEBI" id="CHEBI:57692"/>
    </cofactor>
</comment>
<dbReference type="SUPFAM" id="SSF51905">
    <property type="entry name" value="FAD/NAD(P)-binding domain"/>
    <property type="match status" value="1"/>
</dbReference>
<evidence type="ECO:0000313" key="8">
    <source>
        <dbReference type="EMBL" id="KAK3336353.1"/>
    </source>
</evidence>
<comment type="similarity">
    <text evidence="1 4">Belongs to the GMC oxidoreductase family.</text>
</comment>
<dbReference type="InterPro" id="IPR036188">
    <property type="entry name" value="FAD/NAD-bd_sf"/>
</dbReference>
<gene>
    <name evidence="8" type="ORF">B0T19DRAFT_36489</name>
</gene>
<dbReference type="AlphaFoldDB" id="A0AAE0J3T7"/>
<feature type="domain" description="Glucose-methanol-choline oxidoreductase N-terminal" evidence="7">
    <location>
        <begin position="282"/>
        <end position="296"/>
    </location>
</feature>
<feature type="signal peptide" evidence="5">
    <location>
        <begin position="1"/>
        <end position="23"/>
    </location>
</feature>
<evidence type="ECO:0000259" key="7">
    <source>
        <dbReference type="PROSITE" id="PS00624"/>
    </source>
</evidence>
<protein>
    <submittedName>
        <fullName evidence="8">GMC oxidoreductase</fullName>
    </submittedName>
</protein>